<feature type="transmembrane region" description="Helical" evidence="1">
    <location>
        <begin position="20"/>
        <end position="42"/>
    </location>
</feature>
<sequence length="89" mass="9839">DHSSPLQGSLLQSIMFPPPCFTLGLMFLGCNSVFTRHVVLILKDFITVSSARKTVAVLLWIIQMVIGKLQTGLDMCWLKQGNLWSAAGF</sequence>
<evidence type="ECO:0000256" key="1">
    <source>
        <dbReference type="SAM" id="Phobius"/>
    </source>
</evidence>
<proteinExistence type="predicted"/>
<keyword evidence="1" id="KW-0472">Membrane</keyword>
<reference evidence="2" key="2">
    <citation type="submission" date="2016-06" db="EMBL/GenBank/DDBJ databases">
        <title>The genome of a short-lived fish provides insights into sex chromosome evolution and the genetic control of aging.</title>
        <authorList>
            <person name="Reichwald K."/>
            <person name="Felder M."/>
            <person name="Petzold A."/>
            <person name="Koch P."/>
            <person name="Groth M."/>
            <person name="Platzer M."/>
        </authorList>
    </citation>
    <scope>NUCLEOTIDE SEQUENCE</scope>
    <source>
        <tissue evidence="2">Brain</tissue>
    </source>
</reference>
<organism evidence="2">
    <name type="scientific">Nothobranchius rachovii</name>
    <name type="common">bluefin notho</name>
    <dbReference type="NCBI Taxonomy" id="451742"/>
    <lineage>
        <taxon>Eukaryota</taxon>
        <taxon>Metazoa</taxon>
        <taxon>Chordata</taxon>
        <taxon>Craniata</taxon>
        <taxon>Vertebrata</taxon>
        <taxon>Euteleostomi</taxon>
        <taxon>Actinopterygii</taxon>
        <taxon>Neopterygii</taxon>
        <taxon>Teleostei</taxon>
        <taxon>Neoteleostei</taxon>
        <taxon>Acanthomorphata</taxon>
        <taxon>Ovalentaria</taxon>
        <taxon>Atherinomorphae</taxon>
        <taxon>Cyprinodontiformes</taxon>
        <taxon>Nothobranchiidae</taxon>
        <taxon>Nothobranchius</taxon>
    </lineage>
</organism>
<dbReference type="AlphaFoldDB" id="A0A1A8S9D3"/>
<protein>
    <submittedName>
        <fullName evidence="2">Uncharacterized protein</fullName>
    </submittedName>
</protein>
<keyword evidence="1" id="KW-1133">Transmembrane helix</keyword>
<gene>
    <name evidence="2" type="primary">Nfu_g_1_007475</name>
</gene>
<accession>A0A1A8S9D3</accession>
<name>A0A1A8S9D3_9TELE</name>
<feature type="transmembrane region" description="Helical" evidence="1">
    <location>
        <begin position="54"/>
        <end position="73"/>
    </location>
</feature>
<feature type="non-terminal residue" evidence="2">
    <location>
        <position position="89"/>
    </location>
</feature>
<evidence type="ECO:0000313" key="2">
    <source>
        <dbReference type="EMBL" id="SBS14926.1"/>
    </source>
</evidence>
<dbReference type="EMBL" id="HAEI01012457">
    <property type="protein sequence ID" value="SBS14926.1"/>
    <property type="molecule type" value="Transcribed_RNA"/>
</dbReference>
<reference evidence="2" key="1">
    <citation type="submission" date="2016-05" db="EMBL/GenBank/DDBJ databases">
        <authorList>
            <person name="Lavstsen T."/>
            <person name="Jespersen J.S."/>
        </authorList>
    </citation>
    <scope>NUCLEOTIDE SEQUENCE</scope>
    <source>
        <tissue evidence="2">Brain</tissue>
    </source>
</reference>
<feature type="non-terminal residue" evidence="2">
    <location>
        <position position="1"/>
    </location>
</feature>
<keyword evidence="1" id="KW-0812">Transmembrane</keyword>